<evidence type="ECO:0000313" key="14">
    <source>
        <dbReference type="RefSeq" id="XP_013379398.1"/>
    </source>
</evidence>
<dbReference type="PANTHER" id="PTHR11214:SF314">
    <property type="entry name" value="HEXOSYLTRANSFERASE"/>
    <property type="match status" value="1"/>
</dbReference>
<dbReference type="RefSeq" id="XP_013379398.1">
    <property type="nucleotide sequence ID" value="XM_013523944.1"/>
</dbReference>
<dbReference type="PANTHER" id="PTHR11214">
    <property type="entry name" value="BETA-1,3-N-ACETYLGLUCOSAMINYLTRANSFERASE"/>
    <property type="match status" value="1"/>
</dbReference>
<dbReference type="InParanoid" id="A0A1S3H067"/>
<dbReference type="AlphaFoldDB" id="A0A1S3H067"/>
<dbReference type="GO" id="GO:0016758">
    <property type="term" value="F:hexosyltransferase activity"/>
    <property type="evidence" value="ECO:0007669"/>
    <property type="project" value="InterPro"/>
</dbReference>
<comment type="subcellular location">
    <subcellularLocation>
        <location evidence="1 11">Golgi apparatus membrane</location>
        <topology evidence="1 11">Single-pass type II membrane protein</topology>
    </subcellularLocation>
</comment>
<evidence type="ECO:0000256" key="5">
    <source>
        <dbReference type="ARBA" id="ARBA00022692"/>
    </source>
</evidence>
<dbReference type="GeneID" id="106150916"/>
<feature type="transmembrane region" description="Helical" evidence="11">
    <location>
        <begin position="7"/>
        <end position="25"/>
    </location>
</feature>
<evidence type="ECO:0000256" key="7">
    <source>
        <dbReference type="ARBA" id="ARBA00022989"/>
    </source>
</evidence>
<evidence type="ECO:0000256" key="4">
    <source>
        <dbReference type="ARBA" id="ARBA00022679"/>
    </source>
</evidence>
<evidence type="ECO:0000256" key="9">
    <source>
        <dbReference type="ARBA" id="ARBA00023136"/>
    </source>
</evidence>
<evidence type="ECO:0000256" key="1">
    <source>
        <dbReference type="ARBA" id="ARBA00004323"/>
    </source>
</evidence>
<keyword evidence="10" id="KW-0325">Glycoprotein</keyword>
<dbReference type="Pfam" id="PF01762">
    <property type="entry name" value="Galactosyl_T"/>
    <property type="match status" value="1"/>
</dbReference>
<dbReference type="OMA" id="PPNIGQF"/>
<gene>
    <name evidence="14" type="primary">LOC106150916</name>
</gene>
<proteinExistence type="inferred from homology"/>
<accession>A0A1S3H067</accession>
<feature type="compositionally biased region" description="Basic and acidic residues" evidence="12">
    <location>
        <begin position="48"/>
        <end position="59"/>
    </location>
</feature>
<protein>
    <recommendedName>
        <fullName evidence="11">Hexosyltransferase</fullName>
        <ecNumber evidence="11">2.4.1.-</ecNumber>
    </recommendedName>
</protein>
<evidence type="ECO:0000256" key="11">
    <source>
        <dbReference type="RuleBase" id="RU363063"/>
    </source>
</evidence>
<evidence type="ECO:0000256" key="10">
    <source>
        <dbReference type="ARBA" id="ARBA00023180"/>
    </source>
</evidence>
<dbReference type="GO" id="GO:0000139">
    <property type="term" value="C:Golgi membrane"/>
    <property type="evidence" value="ECO:0007669"/>
    <property type="project" value="UniProtKB-SubCell"/>
</dbReference>
<evidence type="ECO:0000256" key="6">
    <source>
        <dbReference type="ARBA" id="ARBA00022968"/>
    </source>
</evidence>
<organism evidence="13 14">
    <name type="scientific">Lingula anatina</name>
    <name type="common">Brachiopod</name>
    <name type="synonym">Lingula unguis</name>
    <dbReference type="NCBI Taxonomy" id="7574"/>
    <lineage>
        <taxon>Eukaryota</taxon>
        <taxon>Metazoa</taxon>
        <taxon>Spiralia</taxon>
        <taxon>Lophotrochozoa</taxon>
        <taxon>Brachiopoda</taxon>
        <taxon>Linguliformea</taxon>
        <taxon>Lingulata</taxon>
        <taxon>Lingulida</taxon>
        <taxon>Linguloidea</taxon>
        <taxon>Lingulidae</taxon>
        <taxon>Lingula</taxon>
    </lineage>
</organism>
<evidence type="ECO:0000313" key="13">
    <source>
        <dbReference type="Proteomes" id="UP000085678"/>
    </source>
</evidence>
<evidence type="ECO:0000256" key="8">
    <source>
        <dbReference type="ARBA" id="ARBA00023034"/>
    </source>
</evidence>
<keyword evidence="6 11" id="KW-0735">Signal-anchor</keyword>
<sequence length="398" mass="46588">MSLTRRFLIPAIFVIFAVYTFYLLLRTAPCTTWRDINRHDLLGNNRNNSRETKKTEQSKRTTKANVHLTKEQKPFEVNSILKTKIENSKKISQMSQGNKESNWHVHRYNYIINPRYFCHKDIFNNSVFLLVMVPSAPENFERRLQLRKTWGSISQALGERIRTIFVLGQSSDHKQQERNMLEAEIFRDVLQIDFNDTYRNLTLKTLSAMRWALTCCDKAKFIMKADDDIIMQYKLVVRTLLARTAVKNASDCFMGFVFKDKPPIRNPLDKWYVGENEYPGSKFPPYVNGPSYIMAMSTARKLLSAAFTLPYLSMEDAFLGIAAEKAGVTPEHDGRFVPFFWPGHEYNFCAYQHMLTIHANPEDIKQQFWSDLKRANSFKCPKPNWNNFAWYKINFGLF</sequence>
<keyword evidence="13" id="KW-1185">Reference proteome</keyword>
<name>A0A1S3H067_LINAN</name>
<dbReference type="Gene3D" id="3.90.550.50">
    <property type="match status" value="1"/>
</dbReference>
<keyword evidence="7 11" id="KW-1133">Transmembrane helix</keyword>
<keyword evidence="3 11" id="KW-0328">Glycosyltransferase</keyword>
<dbReference type="STRING" id="7574.A0A1S3H067"/>
<reference evidence="14" key="1">
    <citation type="submission" date="2025-08" db="UniProtKB">
        <authorList>
            <consortium name="RefSeq"/>
        </authorList>
    </citation>
    <scope>IDENTIFICATION</scope>
    <source>
        <tissue evidence="14">Gonads</tissue>
    </source>
</reference>
<dbReference type="Proteomes" id="UP000085678">
    <property type="component" value="Unplaced"/>
</dbReference>
<keyword evidence="5 11" id="KW-0812">Transmembrane</keyword>
<evidence type="ECO:0000256" key="2">
    <source>
        <dbReference type="ARBA" id="ARBA00008661"/>
    </source>
</evidence>
<dbReference type="KEGG" id="lak:106150916"/>
<dbReference type="FunFam" id="3.90.550.50:FF:000001">
    <property type="entry name" value="Hexosyltransferase"/>
    <property type="match status" value="1"/>
</dbReference>
<keyword evidence="4" id="KW-0808">Transferase</keyword>
<evidence type="ECO:0000256" key="12">
    <source>
        <dbReference type="SAM" id="MobiDB-lite"/>
    </source>
</evidence>
<comment type="similarity">
    <text evidence="2 11">Belongs to the glycosyltransferase 31 family.</text>
</comment>
<dbReference type="GO" id="GO:0006493">
    <property type="term" value="P:protein O-linked glycosylation"/>
    <property type="evidence" value="ECO:0007669"/>
    <property type="project" value="TreeGrafter"/>
</dbReference>
<dbReference type="OrthoDB" id="2139606at2759"/>
<dbReference type="EC" id="2.4.1.-" evidence="11"/>
<dbReference type="InterPro" id="IPR002659">
    <property type="entry name" value="Glyco_trans_31"/>
</dbReference>
<evidence type="ECO:0000256" key="3">
    <source>
        <dbReference type="ARBA" id="ARBA00022676"/>
    </source>
</evidence>
<keyword evidence="8 11" id="KW-0333">Golgi apparatus</keyword>
<keyword evidence="9 11" id="KW-0472">Membrane</keyword>
<feature type="region of interest" description="Disordered" evidence="12">
    <location>
        <begin position="41"/>
        <end position="64"/>
    </location>
</feature>